<feature type="region of interest" description="Disordered" evidence="1">
    <location>
        <begin position="57"/>
        <end position="120"/>
    </location>
</feature>
<evidence type="ECO:0000256" key="1">
    <source>
        <dbReference type="SAM" id="MobiDB-lite"/>
    </source>
</evidence>
<accession>A0A0X3PN06</accession>
<organism evidence="2">
    <name type="scientific">Schistocephalus solidus</name>
    <name type="common">Tapeworm</name>
    <dbReference type="NCBI Taxonomy" id="70667"/>
    <lineage>
        <taxon>Eukaryota</taxon>
        <taxon>Metazoa</taxon>
        <taxon>Spiralia</taxon>
        <taxon>Lophotrochozoa</taxon>
        <taxon>Platyhelminthes</taxon>
        <taxon>Cestoda</taxon>
        <taxon>Eucestoda</taxon>
        <taxon>Diphyllobothriidea</taxon>
        <taxon>Diphyllobothriidae</taxon>
        <taxon>Schistocephalus</taxon>
    </lineage>
</organism>
<protein>
    <submittedName>
        <fullName evidence="2">Uncharacterized protein</fullName>
    </submittedName>
</protein>
<proteinExistence type="predicted"/>
<evidence type="ECO:0000313" key="2">
    <source>
        <dbReference type="EMBL" id="JAP48626.1"/>
    </source>
</evidence>
<dbReference type="EMBL" id="GEEE01014599">
    <property type="protein sequence ID" value="JAP48626.1"/>
    <property type="molecule type" value="Transcribed_RNA"/>
</dbReference>
<feature type="non-terminal residue" evidence="2">
    <location>
        <position position="1"/>
    </location>
</feature>
<name>A0A0X3PN06_SCHSO</name>
<gene>
    <name evidence="2" type="ORF">TR137292</name>
</gene>
<dbReference type="AlphaFoldDB" id="A0A0X3PN06"/>
<reference evidence="2" key="1">
    <citation type="submission" date="2016-01" db="EMBL/GenBank/DDBJ databases">
        <title>Reference transcriptome for the parasite Schistocephalus solidus: insights into the molecular evolution of parasitism.</title>
        <authorList>
            <person name="Hebert F.O."/>
            <person name="Grambauer S."/>
            <person name="Barber I."/>
            <person name="Landry C.R."/>
            <person name="Aubin-Horth N."/>
        </authorList>
    </citation>
    <scope>NUCLEOTIDE SEQUENCE</scope>
</reference>
<sequence>LFFGVPGGGCLRCFLVLRGGGGGGGRRIDRECLLRTAYSGTAFQGMGWLQTKQAFGADECNNHEPPPPLGVASQQADEKLSRHYKKAERKPLADRSSSPSSIILELQNGVSGRGTRASIT</sequence>